<dbReference type="EMBL" id="CP016172">
    <property type="protein sequence ID" value="ANN76821.1"/>
    <property type="molecule type" value="Genomic_DNA"/>
</dbReference>
<dbReference type="KEGG" id="bfz:BAU07_06565"/>
<gene>
    <name evidence="1" type="ORF">BAU07_06565</name>
</gene>
<sequence length="230" mass="25960">MVAQMSSIDFEAYERFAGRHRSRFRGISRATGGEHSPEDVASEALLLAVGMAEKVGAPPDFDDREFQERLLRHLYQHLVKYTETVVRYAVKLDKPIDGEEVSTEDHPAMRRRADVGNEPAEPLAQLMAKEAAAVPIGAVTPHESRAAAYFHLLERCGSSMRIAAEALRISISYCYFRFNEAKRLVTLQSDLKPIIGDPTFSPGPWRPYKMTVDRPWHQLTLGFDDMGLPW</sequence>
<dbReference type="AlphaFoldDB" id="A0A193GBI4"/>
<protein>
    <submittedName>
        <fullName evidence="1">Uncharacterized protein</fullName>
    </submittedName>
</protein>
<organism evidence="1 2">
    <name type="scientific">Bordetella flabilis</name>
    <dbReference type="NCBI Taxonomy" id="463014"/>
    <lineage>
        <taxon>Bacteria</taxon>
        <taxon>Pseudomonadati</taxon>
        <taxon>Pseudomonadota</taxon>
        <taxon>Betaproteobacteria</taxon>
        <taxon>Burkholderiales</taxon>
        <taxon>Alcaligenaceae</taxon>
        <taxon>Bordetella</taxon>
    </lineage>
</organism>
<accession>A0A193GBI4</accession>
<dbReference type="Proteomes" id="UP000091926">
    <property type="component" value="Chromosome"/>
</dbReference>
<name>A0A193GBI4_9BORD</name>
<keyword evidence="2" id="KW-1185">Reference proteome</keyword>
<evidence type="ECO:0000313" key="2">
    <source>
        <dbReference type="Proteomes" id="UP000091926"/>
    </source>
</evidence>
<reference evidence="1 2" key="1">
    <citation type="submission" date="2016-06" db="EMBL/GenBank/DDBJ databases">
        <title>Complete genome sequences of Bordetella bronchialis and Bordetella flabilis.</title>
        <authorList>
            <person name="LiPuma J.J."/>
            <person name="Spilker T."/>
        </authorList>
    </citation>
    <scope>NUCLEOTIDE SEQUENCE [LARGE SCALE GENOMIC DNA]</scope>
    <source>
        <strain evidence="1 2">AU10664</strain>
    </source>
</reference>
<evidence type="ECO:0000313" key="1">
    <source>
        <dbReference type="EMBL" id="ANN76821.1"/>
    </source>
</evidence>
<proteinExistence type="predicted"/>